<proteinExistence type="predicted"/>
<evidence type="ECO:0000313" key="1">
    <source>
        <dbReference type="EMBL" id="KAA3469421.1"/>
    </source>
</evidence>
<dbReference type="EMBL" id="SMMG02000006">
    <property type="protein sequence ID" value="KAA3469421.1"/>
    <property type="molecule type" value="Genomic_DNA"/>
</dbReference>
<organism evidence="1 2">
    <name type="scientific">Gossypium australe</name>
    <dbReference type="NCBI Taxonomy" id="47621"/>
    <lineage>
        <taxon>Eukaryota</taxon>
        <taxon>Viridiplantae</taxon>
        <taxon>Streptophyta</taxon>
        <taxon>Embryophyta</taxon>
        <taxon>Tracheophyta</taxon>
        <taxon>Spermatophyta</taxon>
        <taxon>Magnoliopsida</taxon>
        <taxon>eudicotyledons</taxon>
        <taxon>Gunneridae</taxon>
        <taxon>Pentapetalae</taxon>
        <taxon>rosids</taxon>
        <taxon>malvids</taxon>
        <taxon>Malvales</taxon>
        <taxon>Malvaceae</taxon>
        <taxon>Malvoideae</taxon>
        <taxon>Gossypium</taxon>
    </lineage>
</organism>
<sequence length="91" mass="10582">MANAIQHNANPCNIKYLRKSSLFSFLRESQIHQNHQTRTRQTLTRFIPNSGRYYRQDLRLKPPPPPNAQGRPSCISYSNLSYQTFGSETKL</sequence>
<protein>
    <submittedName>
        <fullName evidence="1">F-box protein</fullName>
    </submittedName>
</protein>
<name>A0A5B6VJZ3_9ROSI</name>
<reference evidence="2" key="1">
    <citation type="journal article" date="2019" name="Plant Biotechnol. J.">
        <title>Genome sequencing of the Australian wild diploid species Gossypium australe highlights disease resistance and delayed gland morphogenesis.</title>
        <authorList>
            <person name="Cai Y."/>
            <person name="Cai X."/>
            <person name="Wang Q."/>
            <person name="Wang P."/>
            <person name="Zhang Y."/>
            <person name="Cai C."/>
            <person name="Xu Y."/>
            <person name="Wang K."/>
            <person name="Zhou Z."/>
            <person name="Wang C."/>
            <person name="Geng S."/>
            <person name="Li B."/>
            <person name="Dong Q."/>
            <person name="Hou Y."/>
            <person name="Wang H."/>
            <person name="Ai P."/>
            <person name="Liu Z."/>
            <person name="Yi F."/>
            <person name="Sun M."/>
            <person name="An G."/>
            <person name="Cheng J."/>
            <person name="Zhang Y."/>
            <person name="Shi Q."/>
            <person name="Xie Y."/>
            <person name="Shi X."/>
            <person name="Chang Y."/>
            <person name="Huang F."/>
            <person name="Chen Y."/>
            <person name="Hong S."/>
            <person name="Mi L."/>
            <person name="Sun Q."/>
            <person name="Zhang L."/>
            <person name="Zhou B."/>
            <person name="Peng R."/>
            <person name="Zhang X."/>
            <person name="Liu F."/>
        </authorList>
    </citation>
    <scope>NUCLEOTIDE SEQUENCE [LARGE SCALE GENOMIC DNA]</scope>
    <source>
        <strain evidence="2">cv. PA1801</strain>
    </source>
</reference>
<dbReference type="AlphaFoldDB" id="A0A5B6VJZ3"/>
<evidence type="ECO:0000313" key="2">
    <source>
        <dbReference type="Proteomes" id="UP000325315"/>
    </source>
</evidence>
<dbReference type="OrthoDB" id="550575at2759"/>
<accession>A0A5B6VJZ3</accession>
<comment type="caution">
    <text evidence="1">The sequence shown here is derived from an EMBL/GenBank/DDBJ whole genome shotgun (WGS) entry which is preliminary data.</text>
</comment>
<dbReference type="Proteomes" id="UP000325315">
    <property type="component" value="Unassembled WGS sequence"/>
</dbReference>
<gene>
    <name evidence="1" type="ORF">EPI10_015212</name>
</gene>
<keyword evidence="2" id="KW-1185">Reference proteome</keyword>